<evidence type="ECO:0000256" key="1">
    <source>
        <dbReference type="SAM" id="MobiDB-lite"/>
    </source>
</evidence>
<sequence length="109" mass="11482">MGDEKVGWKTAASGPLQQLSAPQHDQGRKYSYQRQPLMDVLASYGGVAAVSSIDTDDGSLIPRSSAAARKSGVDSETLSARAIASTATTSVTATCFNMAVDEREAKERT</sequence>
<dbReference type="AlphaFoldDB" id="A0AAV0UL53"/>
<dbReference type="EMBL" id="CANTFL010001327">
    <property type="protein sequence ID" value="CAI5736928.1"/>
    <property type="molecule type" value="Genomic_DNA"/>
</dbReference>
<protein>
    <recommendedName>
        <fullName evidence="4">RxLR effector candidate protein</fullName>
    </recommendedName>
</protein>
<gene>
    <name evidence="2" type="ORF">HBR001_LOCUS6995</name>
</gene>
<organism evidence="2 3">
    <name type="scientific">Hyaloperonospora brassicae</name>
    <name type="common">Brassica downy mildew</name>
    <name type="synonym">Peronospora brassicae</name>
    <dbReference type="NCBI Taxonomy" id="162125"/>
    <lineage>
        <taxon>Eukaryota</taxon>
        <taxon>Sar</taxon>
        <taxon>Stramenopiles</taxon>
        <taxon>Oomycota</taxon>
        <taxon>Peronosporomycetes</taxon>
        <taxon>Peronosporales</taxon>
        <taxon>Peronosporaceae</taxon>
        <taxon>Hyaloperonospora</taxon>
    </lineage>
</organism>
<feature type="region of interest" description="Disordered" evidence="1">
    <location>
        <begin position="1"/>
        <end position="31"/>
    </location>
</feature>
<reference evidence="2" key="1">
    <citation type="submission" date="2022-12" db="EMBL/GenBank/DDBJ databases">
        <authorList>
            <person name="Webb A."/>
        </authorList>
    </citation>
    <scope>NUCLEOTIDE SEQUENCE</scope>
    <source>
        <strain evidence="2">Hp1</strain>
    </source>
</reference>
<evidence type="ECO:0000313" key="3">
    <source>
        <dbReference type="Proteomes" id="UP001162031"/>
    </source>
</evidence>
<accession>A0AAV0UL53</accession>
<evidence type="ECO:0008006" key="4">
    <source>
        <dbReference type="Google" id="ProtNLM"/>
    </source>
</evidence>
<comment type="caution">
    <text evidence="2">The sequence shown here is derived from an EMBL/GenBank/DDBJ whole genome shotgun (WGS) entry which is preliminary data.</text>
</comment>
<dbReference type="Proteomes" id="UP001162031">
    <property type="component" value="Unassembled WGS sequence"/>
</dbReference>
<name>A0AAV0UL53_HYABA</name>
<keyword evidence="3" id="KW-1185">Reference proteome</keyword>
<proteinExistence type="predicted"/>
<evidence type="ECO:0000313" key="2">
    <source>
        <dbReference type="EMBL" id="CAI5736928.1"/>
    </source>
</evidence>